<feature type="domain" description="Zn(2)-C6 fungal-type" evidence="7">
    <location>
        <begin position="11"/>
        <end position="41"/>
    </location>
</feature>
<dbReference type="GO" id="GO:0008270">
    <property type="term" value="F:zinc ion binding"/>
    <property type="evidence" value="ECO:0007669"/>
    <property type="project" value="InterPro"/>
</dbReference>
<accession>A0A2B7Z1Y6</accession>
<evidence type="ECO:0000259" key="7">
    <source>
        <dbReference type="PROSITE" id="PS50048"/>
    </source>
</evidence>
<evidence type="ECO:0000256" key="4">
    <source>
        <dbReference type="ARBA" id="ARBA00023163"/>
    </source>
</evidence>
<evidence type="ECO:0000256" key="3">
    <source>
        <dbReference type="ARBA" id="ARBA00023125"/>
    </source>
</evidence>
<keyword evidence="4" id="KW-0804">Transcription</keyword>
<dbReference type="STRING" id="1447883.A0A2B7Z1Y6"/>
<reference evidence="8 9" key="1">
    <citation type="submission" date="2017-10" db="EMBL/GenBank/DDBJ databases">
        <title>Comparative genomics in systemic dimorphic fungi from Ajellomycetaceae.</title>
        <authorList>
            <person name="Munoz J.F."/>
            <person name="Mcewen J.G."/>
            <person name="Clay O.K."/>
            <person name="Cuomo C.A."/>
        </authorList>
    </citation>
    <scope>NUCLEOTIDE SEQUENCE [LARGE SCALE GENOMIC DNA]</scope>
    <source>
        <strain evidence="8 9">UAMH7299</strain>
    </source>
</reference>
<evidence type="ECO:0000313" key="9">
    <source>
        <dbReference type="Proteomes" id="UP000224634"/>
    </source>
</evidence>
<dbReference type="InterPro" id="IPR036864">
    <property type="entry name" value="Zn2-C6_fun-type_DNA-bd_sf"/>
</dbReference>
<dbReference type="AlphaFoldDB" id="A0A2B7Z1Y6"/>
<dbReference type="PANTHER" id="PTHR37534:SF46">
    <property type="entry name" value="ZN(II)2CYS6 TRANSCRIPTION FACTOR (EUROFUNG)"/>
    <property type="match status" value="1"/>
</dbReference>
<proteinExistence type="predicted"/>
<evidence type="ECO:0000256" key="2">
    <source>
        <dbReference type="ARBA" id="ARBA00023015"/>
    </source>
</evidence>
<dbReference type="PANTHER" id="PTHR37534">
    <property type="entry name" value="TRANSCRIPTIONAL ACTIVATOR PROTEIN UGA3"/>
    <property type="match status" value="1"/>
</dbReference>
<evidence type="ECO:0000256" key="5">
    <source>
        <dbReference type="ARBA" id="ARBA00023242"/>
    </source>
</evidence>
<keyword evidence="5" id="KW-0539">Nucleus</keyword>
<keyword evidence="9" id="KW-1185">Reference proteome</keyword>
<dbReference type="SMART" id="SM00066">
    <property type="entry name" value="GAL4"/>
    <property type="match status" value="1"/>
</dbReference>
<feature type="compositionally biased region" description="Low complexity" evidence="6">
    <location>
        <begin position="72"/>
        <end position="100"/>
    </location>
</feature>
<organism evidence="8 9">
    <name type="scientific">Polytolypa hystricis (strain UAMH7299)</name>
    <dbReference type="NCBI Taxonomy" id="1447883"/>
    <lineage>
        <taxon>Eukaryota</taxon>
        <taxon>Fungi</taxon>
        <taxon>Dikarya</taxon>
        <taxon>Ascomycota</taxon>
        <taxon>Pezizomycotina</taxon>
        <taxon>Eurotiomycetes</taxon>
        <taxon>Eurotiomycetidae</taxon>
        <taxon>Onygenales</taxon>
        <taxon>Onygenales incertae sedis</taxon>
        <taxon>Polytolypa</taxon>
    </lineage>
</organism>
<gene>
    <name evidence="8" type="ORF">AJ80_01428</name>
</gene>
<feature type="compositionally biased region" description="Basic and acidic residues" evidence="6">
    <location>
        <begin position="46"/>
        <end position="65"/>
    </location>
</feature>
<feature type="region of interest" description="Disordered" evidence="6">
    <location>
        <begin position="40"/>
        <end position="126"/>
    </location>
</feature>
<dbReference type="SUPFAM" id="SSF57701">
    <property type="entry name" value="Zn2/Cys6 DNA-binding domain"/>
    <property type="match status" value="1"/>
</dbReference>
<dbReference type="Pfam" id="PF11951">
    <property type="entry name" value="Fungal_trans_2"/>
    <property type="match status" value="1"/>
</dbReference>
<dbReference type="Pfam" id="PF00172">
    <property type="entry name" value="Zn_clus"/>
    <property type="match status" value="1"/>
</dbReference>
<feature type="compositionally biased region" description="Basic residues" evidence="6">
    <location>
        <begin position="1"/>
        <end position="20"/>
    </location>
</feature>
<dbReference type="Gene3D" id="4.10.240.10">
    <property type="entry name" value="Zn(2)-C6 fungal-type DNA-binding domain"/>
    <property type="match status" value="1"/>
</dbReference>
<dbReference type="GO" id="GO:0003677">
    <property type="term" value="F:DNA binding"/>
    <property type="evidence" value="ECO:0007669"/>
    <property type="project" value="UniProtKB-KW"/>
</dbReference>
<keyword evidence="2" id="KW-0805">Transcription regulation</keyword>
<dbReference type="EMBL" id="PDNA01000012">
    <property type="protein sequence ID" value="PGH26847.1"/>
    <property type="molecule type" value="Genomic_DNA"/>
</dbReference>
<comment type="subcellular location">
    <subcellularLocation>
        <location evidence="1">Nucleus</location>
    </subcellularLocation>
</comment>
<dbReference type="GO" id="GO:0005634">
    <property type="term" value="C:nucleus"/>
    <property type="evidence" value="ECO:0007669"/>
    <property type="project" value="UniProtKB-SubCell"/>
</dbReference>
<dbReference type="Proteomes" id="UP000224634">
    <property type="component" value="Unassembled WGS sequence"/>
</dbReference>
<evidence type="ECO:0000313" key="8">
    <source>
        <dbReference type="EMBL" id="PGH26847.1"/>
    </source>
</evidence>
<dbReference type="InterPro" id="IPR021858">
    <property type="entry name" value="Fun_TF"/>
</dbReference>
<comment type="caution">
    <text evidence="8">The sequence shown here is derived from an EMBL/GenBank/DDBJ whole genome shotgun (WGS) entry which is preliminary data.</text>
</comment>
<keyword evidence="3" id="KW-0238">DNA-binding</keyword>
<dbReference type="PROSITE" id="PS50048">
    <property type="entry name" value="ZN2_CY6_FUNGAL_2"/>
    <property type="match status" value="1"/>
</dbReference>
<name>A0A2B7Z1Y6_POLH7</name>
<dbReference type="InterPro" id="IPR001138">
    <property type="entry name" value="Zn2Cys6_DnaBD"/>
</dbReference>
<protein>
    <recommendedName>
        <fullName evidence="7">Zn(2)-C6 fungal-type domain-containing protein</fullName>
    </recommendedName>
</protein>
<sequence>MLRPRLRTKTGCQQRRRRRKKCDETRPTCQACTRLRLPCTWDGTESDQRPSSDARESQTRRELTVRQRIPTSAAENGSASSSSSGPSSGPSSASTVASRSLVPRTSHHRSTVIAPRLIRSPSQNYPGIRNETDHGLFSQFAVKFLSLMIKPDAPPEIRDQSYTMSVGLRYPCAMDALLGVVAFWKSSQHPSLRQVAFNHYCLGVRGLREQIAASSDPTSHDPFLLSALFLGMLEVWLCDCSNRALIHFTAAAQILQRRPIMDKGPKGTILPFHTLAAECVVWHLGMLPLFNDGDLDTVARVVSWKLLSNYLSENLFTTGSGEEASPIVGAGPFHSLQRLAFEVVRVGRHFPLNDADFIQVCEYEAELDKVVALLSDALASKAHYLEELSGPPRGPPSPEIIDIISKYGDYLWAIALQIYVAKVKSPETNTTSCPNTRARVSEAMELFLSPAVNALASTPAAEHLCLPLTIFACAALEPEDVKVAKDLIALLSQRGSYGHVRRVTFTTERVWRRTLRSPRHIPESGDQERSSSSGYVLDGLDYLIKGDIFEASDNRIVSIEN</sequence>
<evidence type="ECO:0000256" key="1">
    <source>
        <dbReference type="ARBA" id="ARBA00004123"/>
    </source>
</evidence>
<feature type="region of interest" description="Disordered" evidence="6">
    <location>
        <begin position="1"/>
        <end position="25"/>
    </location>
</feature>
<evidence type="ECO:0000256" key="6">
    <source>
        <dbReference type="SAM" id="MobiDB-lite"/>
    </source>
</evidence>
<dbReference type="GO" id="GO:0000981">
    <property type="term" value="F:DNA-binding transcription factor activity, RNA polymerase II-specific"/>
    <property type="evidence" value="ECO:0007669"/>
    <property type="project" value="InterPro"/>
</dbReference>